<sequence>MHAAVQNNTDRYIWPAFGAFPAPAAKARAAAASGGDAPNACEAPNAAQPRRLHIALPHRQSMAEAHVQAIRCTRQSRTRLAACMQLDVLRRDAPTESAMTGSTPAARRRRGAQAIGHIAGRIAIPRR</sequence>
<name>A0A919KIE3_9XANT</name>
<gene>
    <name evidence="1" type="ORF">GCM10009090_18220</name>
</gene>
<organism evidence="1 2">
    <name type="scientific">Xanthomonas boreopolis</name>
    <dbReference type="NCBI Taxonomy" id="86183"/>
    <lineage>
        <taxon>Bacteria</taxon>
        <taxon>Pseudomonadati</taxon>
        <taxon>Pseudomonadota</taxon>
        <taxon>Gammaproteobacteria</taxon>
        <taxon>Lysobacterales</taxon>
        <taxon>Lysobacteraceae</taxon>
        <taxon>Xanthomonas</taxon>
    </lineage>
</organism>
<comment type="caution">
    <text evidence="1">The sequence shown here is derived from an EMBL/GenBank/DDBJ whole genome shotgun (WGS) entry which is preliminary data.</text>
</comment>
<dbReference type="Proteomes" id="UP000623958">
    <property type="component" value="Unassembled WGS sequence"/>
</dbReference>
<reference evidence="1" key="2">
    <citation type="submission" date="2020-09" db="EMBL/GenBank/DDBJ databases">
        <authorList>
            <person name="Sun Q."/>
            <person name="Ohkuma M."/>
        </authorList>
    </citation>
    <scope>NUCLEOTIDE SEQUENCE</scope>
    <source>
        <strain evidence="1">JCM 13306</strain>
    </source>
</reference>
<proteinExistence type="predicted"/>
<evidence type="ECO:0000313" key="1">
    <source>
        <dbReference type="EMBL" id="GHH53238.1"/>
    </source>
</evidence>
<evidence type="ECO:0000313" key="2">
    <source>
        <dbReference type="Proteomes" id="UP000623958"/>
    </source>
</evidence>
<dbReference type="AlphaFoldDB" id="A0A919KIE3"/>
<dbReference type="EMBL" id="BNBA01000012">
    <property type="protein sequence ID" value="GHH53238.1"/>
    <property type="molecule type" value="Genomic_DNA"/>
</dbReference>
<keyword evidence="2" id="KW-1185">Reference proteome</keyword>
<reference evidence="1" key="1">
    <citation type="journal article" date="2014" name="Int. J. Syst. Evol. Microbiol.">
        <title>Complete genome sequence of Corynebacterium casei LMG S-19264T (=DSM 44701T), isolated from a smear-ripened cheese.</title>
        <authorList>
            <consortium name="US DOE Joint Genome Institute (JGI-PGF)"/>
            <person name="Walter F."/>
            <person name="Albersmeier A."/>
            <person name="Kalinowski J."/>
            <person name="Ruckert C."/>
        </authorList>
    </citation>
    <scope>NUCLEOTIDE SEQUENCE</scope>
    <source>
        <strain evidence="1">JCM 13306</strain>
    </source>
</reference>
<accession>A0A919KIE3</accession>
<protein>
    <submittedName>
        <fullName evidence="1">Uncharacterized protein</fullName>
    </submittedName>
</protein>